<protein>
    <recommendedName>
        <fullName evidence="3">Protein-tyrosine sulfotransferase</fullName>
    </recommendedName>
</protein>
<dbReference type="GO" id="GO:0006790">
    <property type="term" value="P:sulfur compound metabolic process"/>
    <property type="evidence" value="ECO:0007669"/>
    <property type="project" value="TreeGrafter"/>
</dbReference>
<dbReference type="PANTHER" id="PTHR10704">
    <property type="entry name" value="CARBOHYDRATE SULFOTRANSFERASE"/>
    <property type="match status" value="1"/>
</dbReference>
<proteinExistence type="predicted"/>
<dbReference type="GO" id="GO:0006044">
    <property type="term" value="P:N-acetylglucosamine metabolic process"/>
    <property type="evidence" value="ECO:0007669"/>
    <property type="project" value="TreeGrafter"/>
</dbReference>
<dbReference type="InterPro" id="IPR027417">
    <property type="entry name" value="P-loop_NTPase"/>
</dbReference>
<reference evidence="1" key="2">
    <citation type="submission" date="2020-11" db="EMBL/GenBank/DDBJ databases">
        <authorList>
            <person name="McCartney M.A."/>
            <person name="Auch B."/>
            <person name="Kono T."/>
            <person name="Mallez S."/>
            <person name="Becker A."/>
            <person name="Gohl D.M."/>
            <person name="Silverstein K.A.T."/>
            <person name="Koren S."/>
            <person name="Bechman K.B."/>
            <person name="Herman A."/>
            <person name="Abrahante J.E."/>
            <person name="Garbe J."/>
        </authorList>
    </citation>
    <scope>NUCLEOTIDE SEQUENCE</scope>
    <source>
        <strain evidence="1">Duluth1</strain>
        <tissue evidence="1">Whole animal</tissue>
    </source>
</reference>
<dbReference type="InterPro" id="IPR051135">
    <property type="entry name" value="Gal/GlcNAc/GalNAc_ST"/>
</dbReference>
<organism evidence="1 2">
    <name type="scientific">Dreissena polymorpha</name>
    <name type="common">Zebra mussel</name>
    <name type="synonym">Mytilus polymorpha</name>
    <dbReference type="NCBI Taxonomy" id="45954"/>
    <lineage>
        <taxon>Eukaryota</taxon>
        <taxon>Metazoa</taxon>
        <taxon>Spiralia</taxon>
        <taxon>Lophotrochozoa</taxon>
        <taxon>Mollusca</taxon>
        <taxon>Bivalvia</taxon>
        <taxon>Autobranchia</taxon>
        <taxon>Heteroconchia</taxon>
        <taxon>Euheterodonta</taxon>
        <taxon>Imparidentia</taxon>
        <taxon>Neoheterodontei</taxon>
        <taxon>Myida</taxon>
        <taxon>Dreissenoidea</taxon>
        <taxon>Dreissenidae</taxon>
        <taxon>Dreissena</taxon>
    </lineage>
</organism>
<dbReference type="GO" id="GO:0001517">
    <property type="term" value="F:N-acetylglucosamine 6-O-sulfotransferase activity"/>
    <property type="evidence" value="ECO:0007669"/>
    <property type="project" value="TreeGrafter"/>
</dbReference>
<sequence>MNILAKASMIMEEIKYWLTCDLEKLSLDSLKGSASWKIPNSMRYFFYTSPDFQLFLRSARQRCLESKTIVLKFIRLPIQQAIELLLFFPNMKIIHLVRDPRAIINSRRNVLPHGHIEEAATIQPAIFCSRLQNDLSDTKLLMKFHPSIIKLVQYEDIAEHPLEASKDLYAFGGLKFDDKIARFVKSQTQSSLDGCNYCTQRRNSTATSIEWRSEIKLNEAQDIFNYCNKSMSVLGYLDFPDNQTLRYSSNPSRLRYNVTKILLGNDRF</sequence>
<dbReference type="AlphaFoldDB" id="A0A9D4DEU7"/>
<evidence type="ECO:0000313" key="1">
    <source>
        <dbReference type="EMBL" id="KAH3746797.1"/>
    </source>
</evidence>
<dbReference type="Pfam" id="PF13469">
    <property type="entry name" value="Sulfotransfer_3"/>
    <property type="match status" value="1"/>
</dbReference>
<gene>
    <name evidence="1" type="ORF">DPMN_181213</name>
</gene>
<dbReference type="PANTHER" id="PTHR10704:SF44">
    <property type="entry name" value="LD35051P-RELATED"/>
    <property type="match status" value="1"/>
</dbReference>
<name>A0A9D4DEU7_DREPO</name>
<comment type="caution">
    <text evidence="1">The sequence shown here is derived from an EMBL/GenBank/DDBJ whole genome shotgun (WGS) entry which is preliminary data.</text>
</comment>
<keyword evidence="2" id="KW-1185">Reference proteome</keyword>
<reference evidence="1" key="1">
    <citation type="journal article" date="2019" name="bioRxiv">
        <title>The Genome of the Zebra Mussel, Dreissena polymorpha: A Resource for Invasive Species Research.</title>
        <authorList>
            <person name="McCartney M.A."/>
            <person name="Auch B."/>
            <person name="Kono T."/>
            <person name="Mallez S."/>
            <person name="Zhang Y."/>
            <person name="Obille A."/>
            <person name="Becker A."/>
            <person name="Abrahante J.E."/>
            <person name="Garbe J."/>
            <person name="Badalamenti J.P."/>
            <person name="Herman A."/>
            <person name="Mangelson H."/>
            <person name="Liachko I."/>
            <person name="Sullivan S."/>
            <person name="Sone E.D."/>
            <person name="Koren S."/>
            <person name="Silverstein K.A.T."/>
            <person name="Beckman K.B."/>
            <person name="Gohl D.M."/>
        </authorList>
    </citation>
    <scope>NUCLEOTIDE SEQUENCE</scope>
    <source>
        <strain evidence="1">Duluth1</strain>
        <tissue evidence="1">Whole animal</tissue>
    </source>
</reference>
<dbReference type="Proteomes" id="UP000828390">
    <property type="component" value="Unassembled WGS sequence"/>
</dbReference>
<dbReference type="EMBL" id="JAIWYP010000010">
    <property type="protein sequence ID" value="KAH3746797.1"/>
    <property type="molecule type" value="Genomic_DNA"/>
</dbReference>
<dbReference type="SUPFAM" id="SSF52540">
    <property type="entry name" value="P-loop containing nucleoside triphosphate hydrolases"/>
    <property type="match status" value="1"/>
</dbReference>
<dbReference type="Gene3D" id="3.40.50.300">
    <property type="entry name" value="P-loop containing nucleotide triphosphate hydrolases"/>
    <property type="match status" value="1"/>
</dbReference>
<evidence type="ECO:0000313" key="2">
    <source>
        <dbReference type="Proteomes" id="UP000828390"/>
    </source>
</evidence>
<accession>A0A9D4DEU7</accession>
<evidence type="ECO:0008006" key="3">
    <source>
        <dbReference type="Google" id="ProtNLM"/>
    </source>
</evidence>